<keyword evidence="1" id="KW-0547">Nucleotide-binding</keyword>
<dbReference type="InterPro" id="IPR029000">
    <property type="entry name" value="Cyclophilin-like_dom_sf"/>
</dbReference>
<keyword evidence="6" id="KW-1185">Reference proteome</keyword>
<dbReference type="RefSeq" id="WP_114373019.1">
    <property type="nucleotide sequence ID" value="NZ_CP031092.1"/>
</dbReference>
<accession>A0A345BZE9</accession>
<name>A0A345BZE9_9BACI</name>
<gene>
    <name evidence="5" type="ORF">DT065_10070</name>
</gene>
<keyword evidence="2 5" id="KW-0378">Hydrolase</keyword>
<keyword evidence="3" id="KW-0067">ATP-binding</keyword>
<proteinExistence type="predicted"/>
<dbReference type="GO" id="GO:0005524">
    <property type="term" value="F:ATP binding"/>
    <property type="evidence" value="ECO:0007669"/>
    <property type="project" value="UniProtKB-KW"/>
</dbReference>
<dbReference type="EMBL" id="CP031092">
    <property type="protein sequence ID" value="AXF56330.1"/>
    <property type="molecule type" value="Genomic_DNA"/>
</dbReference>
<evidence type="ECO:0000313" key="5">
    <source>
        <dbReference type="EMBL" id="AXF56330.1"/>
    </source>
</evidence>
<dbReference type="Pfam" id="PF02626">
    <property type="entry name" value="CT_A_B"/>
    <property type="match status" value="1"/>
</dbReference>
<dbReference type="Gene3D" id="2.40.100.10">
    <property type="entry name" value="Cyclophilin-like"/>
    <property type="match status" value="1"/>
</dbReference>
<dbReference type="InterPro" id="IPR003778">
    <property type="entry name" value="CT_A_B"/>
</dbReference>
<sequence length="336" mass="37173">MSLSIMKAGLFTTVQDRGRIGFLHQGVLESGAMDRISLQSANAIVGNHENEAGLEITMTGPEIKFERDSLITVTGGGMMPMINGVAYSLGVPLFVPAESMLTFKSVPYGNRAYLAVAGGIDVPIVMNSKSTYVRAGIGGMKGRALKKDDRLSIGEKGKEANKRFEQISQKANGRAFAKNWGANGRLLDREQQKIRVFPGSHFKQFTTESQKRFFQQTFTVSTQSDRMAYRLQTEEDAPIERQESYSLLSEAVAFGTVQIPNDGQPIVLMADRQTTGGYPRFAQVAAVDLGRFAQFRPNEKIMFEPITLKEAEMLYLKQAQAMQERKIGIALKWGSH</sequence>
<dbReference type="PANTHER" id="PTHR43309">
    <property type="entry name" value="5-OXOPROLINASE SUBUNIT C"/>
    <property type="match status" value="1"/>
</dbReference>
<dbReference type="AlphaFoldDB" id="A0A345BZE9"/>
<dbReference type="OrthoDB" id="9782422at2"/>
<dbReference type="GO" id="GO:0016787">
    <property type="term" value="F:hydrolase activity"/>
    <property type="evidence" value="ECO:0007669"/>
    <property type="project" value="UniProtKB-KW"/>
</dbReference>
<dbReference type="KEGG" id="rue:DT065_10070"/>
<dbReference type="Proteomes" id="UP000252100">
    <property type="component" value="Chromosome"/>
</dbReference>
<dbReference type="SUPFAM" id="SSF50891">
    <property type="entry name" value="Cyclophilin-like"/>
    <property type="match status" value="1"/>
</dbReference>
<dbReference type="PANTHER" id="PTHR43309:SF5">
    <property type="entry name" value="5-OXOPROLINASE SUBUNIT C"/>
    <property type="match status" value="1"/>
</dbReference>
<evidence type="ECO:0000313" key="6">
    <source>
        <dbReference type="Proteomes" id="UP000252100"/>
    </source>
</evidence>
<protein>
    <submittedName>
        <fullName evidence="5">Allophanate hydrolase subunit 2 family protein</fullName>
    </submittedName>
</protein>
<dbReference type="InterPro" id="IPR052708">
    <property type="entry name" value="PxpC"/>
</dbReference>
<feature type="domain" description="Carboxyltransferase" evidence="4">
    <location>
        <begin position="24"/>
        <end position="321"/>
    </location>
</feature>
<evidence type="ECO:0000256" key="1">
    <source>
        <dbReference type="ARBA" id="ARBA00022741"/>
    </source>
</evidence>
<organism evidence="5 6">
    <name type="scientific">Salicibibacter kimchii</name>
    <dbReference type="NCBI Taxonomy" id="2099786"/>
    <lineage>
        <taxon>Bacteria</taxon>
        <taxon>Bacillati</taxon>
        <taxon>Bacillota</taxon>
        <taxon>Bacilli</taxon>
        <taxon>Bacillales</taxon>
        <taxon>Bacillaceae</taxon>
        <taxon>Salicibibacter</taxon>
    </lineage>
</organism>
<reference evidence="5 6" key="1">
    <citation type="journal article" date="2018" name="J. Microbiol.">
        <title>Salicibibacter kimchii gen. nov., sp. nov., a moderately halophilic and alkalitolerant bacterium in the family Bacillaceae, isolated from kimchi.</title>
        <authorList>
            <person name="Jang J.Y."/>
            <person name="Oh Y.J."/>
            <person name="Lim S.K."/>
            <person name="Park H.K."/>
            <person name="Lee C."/>
            <person name="Kim J.Y."/>
            <person name="Lee M.A."/>
            <person name="Choi H.J."/>
        </authorList>
    </citation>
    <scope>NUCLEOTIDE SEQUENCE [LARGE SCALE GENOMIC DNA]</scope>
    <source>
        <strain evidence="5 6">NKC1-1</strain>
    </source>
</reference>
<evidence type="ECO:0000259" key="4">
    <source>
        <dbReference type="SMART" id="SM00797"/>
    </source>
</evidence>
<dbReference type="SMART" id="SM00797">
    <property type="entry name" value="AHS2"/>
    <property type="match status" value="1"/>
</dbReference>
<dbReference type="NCBIfam" id="TIGR00724">
    <property type="entry name" value="urea_amlyse_rel"/>
    <property type="match status" value="1"/>
</dbReference>
<evidence type="ECO:0000256" key="3">
    <source>
        <dbReference type="ARBA" id="ARBA00022840"/>
    </source>
</evidence>
<evidence type="ECO:0000256" key="2">
    <source>
        <dbReference type="ARBA" id="ARBA00022801"/>
    </source>
</evidence>